<sequence length="551" mass="62612">MTIMNGGGGGGGHRIVTLSPSSWHTSLSPTSTTSTYDEESNSSSSSRLIRQLDEHFDKFNRSSSDTDVESSTRVPVVPWRSTVLLSLIFRLGIFLLPSFVSPRFSRTPSSSSPSPTSGRRMRPGPTAYLDGMRGLAALFVFFCHHSYTSFVVAQGYGYGESSNYHFLKLPIVRLWYQGPPMVCVFFVISGYALSLKPLRLSRSRNFEGFSATMSSFVFRRGLRLFLPTAISTLMVVVLLRLGAYEWTRDFANDPDYHRNVREIHYRRFDTLGEQVWDWVGNMWRFVHIWDWAKFGGSTGYDPHLWTIPVEFRASMMLFLVLLGTARLRTAWRVVTVLGALGFVYRSDRWEMVLFLAGMILAELDLMRSNSERKQALPIQEETEKEERGGLGWKGVWWVVIGVMGLYLMSQPDEFGEETPGWVTLSSVIPEWWSDKYRYWQSWGAILFVLAVGRLPGWQRVFNGGSVQYLGKISYSLYLVHGPVLHTVGYATERWVWTNITGIETEPAYNAGFALAAVVIVPMVIWAADVFWRAVDAPVVRFAKWVEGRCSI</sequence>
<feature type="region of interest" description="Disordered" evidence="1">
    <location>
        <begin position="103"/>
        <end position="123"/>
    </location>
</feature>
<evidence type="ECO:0000256" key="2">
    <source>
        <dbReference type="SAM" id="Phobius"/>
    </source>
</evidence>
<keyword evidence="2" id="KW-1133">Transmembrane helix</keyword>
<organism evidence="4 5">
    <name type="scientific">Diplogelasinospora grovesii</name>
    <dbReference type="NCBI Taxonomy" id="303347"/>
    <lineage>
        <taxon>Eukaryota</taxon>
        <taxon>Fungi</taxon>
        <taxon>Dikarya</taxon>
        <taxon>Ascomycota</taxon>
        <taxon>Pezizomycotina</taxon>
        <taxon>Sordariomycetes</taxon>
        <taxon>Sordariomycetidae</taxon>
        <taxon>Sordariales</taxon>
        <taxon>Diplogelasinosporaceae</taxon>
        <taxon>Diplogelasinospora</taxon>
    </lineage>
</organism>
<evidence type="ECO:0000256" key="1">
    <source>
        <dbReference type="SAM" id="MobiDB-lite"/>
    </source>
</evidence>
<reference evidence="5" key="1">
    <citation type="journal article" date="2023" name="Mol. Phylogenet. Evol.">
        <title>Genome-scale phylogeny and comparative genomics of the fungal order Sordariales.</title>
        <authorList>
            <person name="Hensen N."/>
            <person name="Bonometti L."/>
            <person name="Westerberg I."/>
            <person name="Brannstrom I.O."/>
            <person name="Guillou S."/>
            <person name="Cros-Aarteil S."/>
            <person name="Calhoun S."/>
            <person name="Haridas S."/>
            <person name="Kuo A."/>
            <person name="Mondo S."/>
            <person name="Pangilinan J."/>
            <person name="Riley R."/>
            <person name="LaButti K."/>
            <person name="Andreopoulos B."/>
            <person name="Lipzen A."/>
            <person name="Chen C."/>
            <person name="Yan M."/>
            <person name="Daum C."/>
            <person name="Ng V."/>
            <person name="Clum A."/>
            <person name="Steindorff A."/>
            <person name="Ohm R.A."/>
            <person name="Martin F."/>
            <person name="Silar P."/>
            <person name="Natvig D.O."/>
            <person name="Lalanne C."/>
            <person name="Gautier V."/>
            <person name="Ament-Velasquez S.L."/>
            <person name="Kruys A."/>
            <person name="Hutchinson M.I."/>
            <person name="Powell A.J."/>
            <person name="Barry K."/>
            <person name="Miller A.N."/>
            <person name="Grigoriev I.V."/>
            <person name="Debuchy R."/>
            <person name="Gladieux P."/>
            <person name="Hiltunen Thoren M."/>
            <person name="Johannesson H."/>
        </authorList>
    </citation>
    <scope>NUCLEOTIDE SEQUENCE [LARGE SCALE GENOMIC DNA]</scope>
    <source>
        <strain evidence="5">CBS 340.73</strain>
    </source>
</reference>
<feature type="transmembrane region" description="Helical" evidence="2">
    <location>
        <begin position="303"/>
        <end position="322"/>
    </location>
</feature>
<dbReference type="PANTHER" id="PTHR23028">
    <property type="entry name" value="ACETYLTRANSFERASE"/>
    <property type="match status" value="1"/>
</dbReference>
<evidence type="ECO:0000313" key="4">
    <source>
        <dbReference type="EMBL" id="KAK3945946.1"/>
    </source>
</evidence>
<keyword evidence="4" id="KW-0012">Acyltransferase</keyword>
<accession>A0AAN6NHL2</accession>
<gene>
    <name evidence="4" type="ORF">QBC46DRAFT_455159</name>
</gene>
<dbReference type="Proteomes" id="UP001303473">
    <property type="component" value="Unassembled WGS sequence"/>
</dbReference>
<comment type="caution">
    <text evidence="4">The sequence shown here is derived from an EMBL/GenBank/DDBJ whole genome shotgun (WGS) entry which is preliminary data.</text>
</comment>
<dbReference type="InterPro" id="IPR050879">
    <property type="entry name" value="Acyltransferase_3"/>
</dbReference>
<keyword evidence="2" id="KW-0812">Transmembrane</keyword>
<feature type="transmembrane region" description="Helical" evidence="2">
    <location>
        <begin position="135"/>
        <end position="154"/>
    </location>
</feature>
<feature type="compositionally biased region" description="Low complexity" evidence="1">
    <location>
        <begin position="103"/>
        <end position="118"/>
    </location>
</feature>
<feature type="transmembrane region" description="Helical" evidence="2">
    <location>
        <begin position="224"/>
        <end position="243"/>
    </location>
</feature>
<dbReference type="EMBL" id="MU853753">
    <property type="protein sequence ID" value="KAK3945946.1"/>
    <property type="molecule type" value="Genomic_DNA"/>
</dbReference>
<keyword evidence="2" id="KW-0472">Membrane</keyword>
<dbReference type="InterPro" id="IPR002656">
    <property type="entry name" value="Acyl_transf_3_dom"/>
</dbReference>
<feature type="compositionally biased region" description="Low complexity" evidence="1">
    <location>
        <begin position="17"/>
        <end position="44"/>
    </location>
</feature>
<dbReference type="Pfam" id="PF01757">
    <property type="entry name" value="Acyl_transf_3"/>
    <property type="match status" value="1"/>
</dbReference>
<feature type="region of interest" description="Disordered" evidence="1">
    <location>
        <begin position="1"/>
        <end position="44"/>
    </location>
</feature>
<name>A0AAN6NHL2_9PEZI</name>
<proteinExistence type="predicted"/>
<protein>
    <submittedName>
        <fullName evidence="4">Acyltransferase family-domain-containing protein</fullName>
    </submittedName>
</protein>
<keyword evidence="5" id="KW-1185">Reference proteome</keyword>
<dbReference type="AlphaFoldDB" id="A0AAN6NHL2"/>
<evidence type="ECO:0000259" key="3">
    <source>
        <dbReference type="Pfam" id="PF01757"/>
    </source>
</evidence>
<feature type="compositionally biased region" description="Gly residues" evidence="1">
    <location>
        <begin position="1"/>
        <end position="13"/>
    </location>
</feature>
<dbReference type="PANTHER" id="PTHR23028:SF134">
    <property type="entry name" value="PUTATIVE (AFU_ORTHOLOGUE AFUA_4G08520)-RELATED"/>
    <property type="match status" value="1"/>
</dbReference>
<keyword evidence="4" id="KW-0808">Transferase</keyword>
<evidence type="ECO:0000313" key="5">
    <source>
        <dbReference type="Proteomes" id="UP001303473"/>
    </source>
</evidence>
<dbReference type="GO" id="GO:0016747">
    <property type="term" value="F:acyltransferase activity, transferring groups other than amino-acyl groups"/>
    <property type="evidence" value="ECO:0007669"/>
    <property type="project" value="InterPro"/>
</dbReference>
<feature type="transmembrane region" description="Helical" evidence="2">
    <location>
        <begin position="174"/>
        <end position="194"/>
    </location>
</feature>
<feature type="transmembrane region" description="Helical" evidence="2">
    <location>
        <begin position="510"/>
        <end position="531"/>
    </location>
</feature>
<feature type="domain" description="Acyltransferase 3" evidence="3">
    <location>
        <begin position="127"/>
        <end position="525"/>
    </location>
</feature>